<reference evidence="2 3" key="2">
    <citation type="journal article" date="2022" name="Arch. Microbiol.">
        <title>Rhodococcus pseudokoreensis sp. nov. isolated from the rhizosphere of young M26 apple rootstocks.</title>
        <authorList>
            <person name="Kampfer P."/>
            <person name="Glaeser S.P."/>
            <person name="Blom J."/>
            <person name="Wolf J."/>
            <person name="Benning S."/>
            <person name="Schloter M."/>
            <person name="Neumann-Schaal M."/>
        </authorList>
    </citation>
    <scope>NUCLEOTIDE SEQUENCE [LARGE SCALE GENOMIC DNA]</scope>
    <source>
        <strain evidence="2 3">R79</strain>
    </source>
</reference>
<evidence type="ECO:0000259" key="1">
    <source>
        <dbReference type="Pfam" id="PF04295"/>
    </source>
</evidence>
<keyword evidence="3" id="KW-1185">Reference proteome</keyword>
<proteinExistence type="predicted"/>
<dbReference type="EMBL" id="CP070619">
    <property type="protein sequence ID" value="QSE92150.1"/>
    <property type="molecule type" value="Genomic_DNA"/>
</dbReference>
<dbReference type="GO" id="GO:0016787">
    <property type="term" value="F:hydrolase activity"/>
    <property type="evidence" value="ECO:0007669"/>
    <property type="project" value="UniProtKB-KW"/>
</dbReference>
<dbReference type="PANTHER" id="PTHR30536:SF5">
    <property type="entry name" value="ALTRONATE DEHYDRATASE"/>
    <property type="match status" value="1"/>
</dbReference>
<evidence type="ECO:0000313" key="3">
    <source>
        <dbReference type="Proteomes" id="UP000662986"/>
    </source>
</evidence>
<dbReference type="RefSeq" id="WP_206008563.1">
    <property type="nucleotide sequence ID" value="NZ_CP070619.1"/>
</dbReference>
<dbReference type="Proteomes" id="UP000662986">
    <property type="component" value="Chromosome"/>
</dbReference>
<gene>
    <name evidence="2" type="ORF">JWS13_27715</name>
</gene>
<sequence>MTQINAYPRTQGQPGARNHVFVLPSVVCSALVAAEIADAAGATAVAHQHGCGHIGQDIVQTRALFAGLASSPNVAQSLVVSLGCETVQGRGVVDEIVRQGREPHFVGIQDSGGSTAAREEGIRVAQKLKTTADALEREAADVGALTLGIVADRTDDRLADLVTLAVARGARVVLAASKDADLSGVAEPNTALTIGSEPGPSAVSVLANDPGTQSARVLAVASCRPQVIVEFPAENQPPSSIALVPIVGVAAAGGLHAAIPDEFDIAAGEAAADIWSVVLDVFSGVPAKSELRNSTTFAIPRLLRTM</sequence>
<evidence type="ECO:0000313" key="2">
    <source>
        <dbReference type="EMBL" id="QSE92150.1"/>
    </source>
</evidence>
<reference evidence="2 3" key="1">
    <citation type="journal article" date="2021" name="Microbiol. Resour. Announc.">
        <title>Complete Genome Sequences of Two Rhodococcus sp. Strains with Large and Linear Chromosomes, Isolated from Apple Rhizosphere.</title>
        <authorList>
            <person name="Benning S."/>
            <person name="Brugnone N."/>
            <person name="Siani R."/>
            <person name="Kublik S."/>
            <person name="Schloter M."/>
            <person name="Rad V."/>
        </authorList>
    </citation>
    <scope>NUCLEOTIDE SEQUENCE [LARGE SCALE GENOMIC DNA]</scope>
    <source>
        <strain evidence="2 3">R79</strain>
    </source>
</reference>
<keyword evidence="2" id="KW-0378">Hydrolase</keyword>
<protein>
    <submittedName>
        <fullName evidence="2">UxaA family hydrolase</fullName>
    </submittedName>
</protein>
<organism evidence="2 3">
    <name type="scientific">Rhodococcus pseudokoreensis</name>
    <dbReference type="NCBI Taxonomy" id="2811421"/>
    <lineage>
        <taxon>Bacteria</taxon>
        <taxon>Bacillati</taxon>
        <taxon>Actinomycetota</taxon>
        <taxon>Actinomycetes</taxon>
        <taxon>Mycobacteriales</taxon>
        <taxon>Nocardiaceae</taxon>
        <taxon>Rhodococcus</taxon>
    </lineage>
</organism>
<dbReference type="InterPro" id="IPR052172">
    <property type="entry name" value="UxaA_altronate/galactarate_dh"/>
</dbReference>
<name>A0A974W7Q0_9NOCA</name>
<dbReference type="PANTHER" id="PTHR30536">
    <property type="entry name" value="ALTRONATE/GALACTARATE DEHYDRATASE"/>
    <property type="match status" value="1"/>
</dbReference>
<dbReference type="Pfam" id="PF04295">
    <property type="entry name" value="GD_AH_second"/>
    <property type="match status" value="1"/>
</dbReference>
<accession>A0A974W7Q0</accession>
<dbReference type="InterPro" id="IPR007392">
    <property type="entry name" value="GD_AH_second"/>
</dbReference>
<feature type="domain" description="D-galactarate/Altronate dehydratase second" evidence="1">
    <location>
        <begin position="6"/>
        <end position="131"/>
    </location>
</feature>